<dbReference type="InterPro" id="IPR010964">
    <property type="entry name" value="M20A_pepV-rel"/>
</dbReference>
<dbReference type="PANTHER" id="PTHR43808">
    <property type="entry name" value="ACETYLORNITHINE DEACETYLASE"/>
    <property type="match status" value="1"/>
</dbReference>
<keyword evidence="10" id="KW-1185">Reference proteome</keyword>
<evidence type="ECO:0000256" key="1">
    <source>
        <dbReference type="ARBA" id="ARBA00001947"/>
    </source>
</evidence>
<comment type="cofactor">
    <cofactor evidence="1">
        <name>Zn(2+)</name>
        <dbReference type="ChEBI" id="CHEBI:29105"/>
    </cofactor>
</comment>
<evidence type="ECO:0000256" key="3">
    <source>
        <dbReference type="ARBA" id="ARBA00022670"/>
    </source>
</evidence>
<dbReference type="SUPFAM" id="SSF55031">
    <property type="entry name" value="Bacterial exopeptidase dimerisation domain"/>
    <property type="match status" value="1"/>
</dbReference>
<keyword evidence="3" id="KW-0645">Protease</keyword>
<evidence type="ECO:0000256" key="5">
    <source>
        <dbReference type="ARBA" id="ARBA00022801"/>
    </source>
</evidence>
<dbReference type="Gene3D" id="3.30.70.360">
    <property type="match status" value="2"/>
</dbReference>
<organism evidence="9 10">
    <name type="scientific">Streptococcus sobrinus</name>
    <dbReference type="NCBI Taxonomy" id="1310"/>
    <lineage>
        <taxon>Bacteria</taxon>
        <taxon>Bacillati</taxon>
        <taxon>Bacillota</taxon>
        <taxon>Bacilli</taxon>
        <taxon>Lactobacillales</taxon>
        <taxon>Streptococcaceae</taxon>
        <taxon>Streptococcus</taxon>
    </lineage>
</organism>
<name>A0ABM6W5Z6_9STRE</name>
<keyword evidence="5" id="KW-0378">Hydrolase</keyword>
<gene>
    <name evidence="9" type="ORF">DK182_05525</name>
</gene>
<dbReference type="InterPro" id="IPR050072">
    <property type="entry name" value="Peptidase_M20A"/>
</dbReference>
<dbReference type="Proteomes" id="UP000245369">
    <property type="component" value="Chromosome"/>
</dbReference>
<evidence type="ECO:0000256" key="2">
    <source>
        <dbReference type="ARBA" id="ARBA00006247"/>
    </source>
</evidence>
<accession>A0ABM6W5Z6</accession>
<keyword evidence="6" id="KW-0862">Zinc</keyword>
<reference evidence="9 10" key="1">
    <citation type="submission" date="2018-05" db="EMBL/GenBank/DDBJ databases">
        <title>Complete genome sequences of Streptococcus sobrinus.</title>
        <authorList>
            <person name="Sales M."/>
            <person name="Jensen P.A."/>
        </authorList>
    </citation>
    <scope>NUCLEOTIDE SEQUENCE [LARGE SCALE GENOMIC DNA]</scope>
    <source>
        <strain evidence="9 10">SL1</strain>
    </source>
</reference>
<dbReference type="EMBL" id="CP029490">
    <property type="protein sequence ID" value="AWN20835.1"/>
    <property type="molecule type" value="Genomic_DNA"/>
</dbReference>
<proteinExistence type="inferred from homology"/>
<comment type="similarity">
    <text evidence="2">Belongs to the peptidase M20A family.</text>
</comment>
<keyword evidence="8" id="KW-0482">Metalloprotease</keyword>
<dbReference type="SUPFAM" id="SSF53187">
    <property type="entry name" value="Zn-dependent exopeptidases"/>
    <property type="match status" value="1"/>
</dbReference>
<dbReference type="Gene3D" id="3.40.630.10">
    <property type="entry name" value="Zn peptidases"/>
    <property type="match status" value="1"/>
</dbReference>
<dbReference type="PANTHER" id="PTHR43808:SF31">
    <property type="entry name" value="N-ACETYL-L-CITRULLINE DEACETYLASE"/>
    <property type="match status" value="1"/>
</dbReference>
<dbReference type="NCBIfam" id="TIGR01887">
    <property type="entry name" value="dipeptidaselike"/>
    <property type="match status" value="1"/>
</dbReference>
<evidence type="ECO:0000256" key="7">
    <source>
        <dbReference type="ARBA" id="ARBA00022997"/>
    </source>
</evidence>
<evidence type="ECO:0000313" key="10">
    <source>
        <dbReference type="Proteomes" id="UP000245369"/>
    </source>
</evidence>
<evidence type="ECO:0000313" key="9">
    <source>
        <dbReference type="EMBL" id="AWN20835.1"/>
    </source>
</evidence>
<dbReference type="InterPro" id="IPR036264">
    <property type="entry name" value="Bact_exopeptidase_dim_dom"/>
</dbReference>
<sequence>MLILNFKEYKSASSQTLTDQGKNKEDAMPDWKCLLKDYKEDFLRDLAGLIAIPSVKDVAQASEEAPFGPAVKEALDYMLALGERDGFRAKTIDNVAGHLEIGQGQEIFGILSHLDVVPAQDEEWQTPPFELKQKEGWLYGRGVSDDKGPCLAAYYALKMVLDAGYTLNLKVRLIYGTDEENNWEGVKAYFAKETMPDFGFVPDAIFPLIYAEKGIVSLDLTKTYSSPSNLVFKSGQAYNVVPDKAQARLSGQANLEADFQVYLKKNDLHGNYQVQGQEQILSLKGQAAHGAGPDKGINAAIYLAHFLRTLDLDPAAQDYLALLDDYFFADSFGQKLGLAYEEHELGKVTVNPAIFSFEMDRLKLASISAILKC</sequence>
<dbReference type="InterPro" id="IPR002933">
    <property type="entry name" value="Peptidase_M20"/>
</dbReference>
<evidence type="ECO:0000256" key="6">
    <source>
        <dbReference type="ARBA" id="ARBA00022833"/>
    </source>
</evidence>
<protein>
    <submittedName>
        <fullName evidence="9">Dipeptidase PepV</fullName>
    </submittedName>
</protein>
<keyword evidence="7" id="KW-0224">Dipeptidase</keyword>
<dbReference type="Pfam" id="PF01546">
    <property type="entry name" value="Peptidase_M20"/>
    <property type="match status" value="1"/>
</dbReference>
<keyword evidence="4" id="KW-0479">Metal-binding</keyword>
<evidence type="ECO:0000256" key="8">
    <source>
        <dbReference type="ARBA" id="ARBA00023049"/>
    </source>
</evidence>
<evidence type="ECO:0000256" key="4">
    <source>
        <dbReference type="ARBA" id="ARBA00022723"/>
    </source>
</evidence>